<reference evidence="2" key="1">
    <citation type="journal article" date="2023" name="Nat. Commun.">
        <title>Diploid and tetraploid genomes of Acorus and the evolution of monocots.</title>
        <authorList>
            <person name="Ma L."/>
            <person name="Liu K.W."/>
            <person name="Li Z."/>
            <person name="Hsiao Y.Y."/>
            <person name="Qi Y."/>
            <person name="Fu T."/>
            <person name="Tang G.D."/>
            <person name="Zhang D."/>
            <person name="Sun W.H."/>
            <person name="Liu D.K."/>
            <person name="Li Y."/>
            <person name="Chen G.Z."/>
            <person name="Liu X.D."/>
            <person name="Liao X.Y."/>
            <person name="Jiang Y.T."/>
            <person name="Yu X."/>
            <person name="Hao Y."/>
            <person name="Huang J."/>
            <person name="Zhao X.W."/>
            <person name="Ke S."/>
            <person name="Chen Y.Y."/>
            <person name="Wu W.L."/>
            <person name="Hsu J.L."/>
            <person name="Lin Y.F."/>
            <person name="Huang M.D."/>
            <person name="Li C.Y."/>
            <person name="Huang L."/>
            <person name="Wang Z.W."/>
            <person name="Zhao X."/>
            <person name="Zhong W.Y."/>
            <person name="Peng D.H."/>
            <person name="Ahmad S."/>
            <person name="Lan S."/>
            <person name="Zhang J.S."/>
            <person name="Tsai W.C."/>
            <person name="Van de Peer Y."/>
            <person name="Liu Z.J."/>
        </authorList>
    </citation>
    <scope>NUCLEOTIDE SEQUENCE</scope>
    <source>
        <strain evidence="2">CP</strain>
    </source>
</reference>
<evidence type="ECO:0000313" key="3">
    <source>
        <dbReference type="Proteomes" id="UP001180020"/>
    </source>
</evidence>
<feature type="coiled-coil region" evidence="1">
    <location>
        <begin position="155"/>
        <end position="182"/>
    </location>
</feature>
<evidence type="ECO:0000256" key="1">
    <source>
        <dbReference type="SAM" id="Coils"/>
    </source>
</evidence>
<proteinExistence type="predicted"/>
<name>A0AAV9EAY0_ACOCL</name>
<gene>
    <name evidence="2" type="ORF">QJS10_CPA08g00653</name>
</gene>
<keyword evidence="3" id="KW-1185">Reference proteome</keyword>
<protein>
    <submittedName>
        <fullName evidence="2">Uncharacterized protein</fullName>
    </submittedName>
</protein>
<dbReference type="AlphaFoldDB" id="A0AAV9EAY0"/>
<accession>A0AAV9EAY0</accession>
<sequence>MANEHLRARGGQVEHLRSQRRQLQDQAWVLEAQVDALSRARVVGASSSVAPPPSMISEQELELMRELDAVQSELTATRMELGQARGRVLRAEEEMGRLGSVMESREEEFIILCRERDSLQTRVLELEASAGVPGGLMTDLLPSLHAAGDRDRDALQSSKDRLRAMEARSQELEGRLRAVEDRSRGVEVRLRQRGEIVICSRSSSGKSP</sequence>
<dbReference type="EMBL" id="JAUJYO010000008">
    <property type="protein sequence ID" value="KAK1310716.1"/>
    <property type="molecule type" value="Genomic_DNA"/>
</dbReference>
<dbReference type="Proteomes" id="UP001180020">
    <property type="component" value="Unassembled WGS sequence"/>
</dbReference>
<keyword evidence="1" id="KW-0175">Coiled coil</keyword>
<feature type="coiled-coil region" evidence="1">
    <location>
        <begin position="13"/>
        <end position="40"/>
    </location>
</feature>
<comment type="caution">
    <text evidence="2">The sequence shown here is derived from an EMBL/GenBank/DDBJ whole genome shotgun (WGS) entry which is preliminary data.</text>
</comment>
<organism evidence="2 3">
    <name type="scientific">Acorus calamus</name>
    <name type="common">Sweet flag</name>
    <dbReference type="NCBI Taxonomy" id="4465"/>
    <lineage>
        <taxon>Eukaryota</taxon>
        <taxon>Viridiplantae</taxon>
        <taxon>Streptophyta</taxon>
        <taxon>Embryophyta</taxon>
        <taxon>Tracheophyta</taxon>
        <taxon>Spermatophyta</taxon>
        <taxon>Magnoliopsida</taxon>
        <taxon>Liliopsida</taxon>
        <taxon>Acoraceae</taxon>
        <taxon>Acorus</taxon>
    </lineage>
</organism>
<evidence type="ECO:0000313" key="2">
    <source>
        <dbReference type="EMBL" id="KAK1310716.1"/>
    </source>
</evidence>
<reference evidence="2" key="2">
    <citation type="submission" date="2023-06" db="EMBL/GenBank/DDBJ databases">
        <authorList>
            <person name="Ma L."/>
            <person name="Liu K.-W."/>
            <person name="Li Z."/>
            <person name="Hsiao Y.-Y."/>
            <person name="Qi Y."/>
            <person name="Fu T."/>
            <person name="Tang G."/>
            <person name="Zhang D."/>
            <person name="Sun W.-H."/>
            <person name="Liu D.-K."/>
            <person name="Li Y."/>
            <person name="Chen G.-Z."/>
            <person name="Liu X.-D."/>
            <person name="Liao X.-Y."/>
            <person name="Jiang Y.-T."/>
            <person name="Yu X."/>
            <person name="Hao Y."/>
            <person name="Huang J."/>
            <person name="Zhao X.-W."/>
            <person name="Ke S."/>
            <person name="Chen Y.-Y."/>
            <person name="Wu W.-L."/>
            <person name="Hsu J.-L."/>
            <person name="Lin Y.-F."/>
            <person name="Huang M.-D."/>
            <person name="Li C.-Y."/>
            <person name="Huang L."/>
            <person name="Wang Z.-W."/>
            <person name="Zhao X."/>
            <person name="Zhong W.-Y."/>
            <person name="Peng D.-H."/>
            <person name="Ahmad S."/>
            <person name="Lan S."/>
            <person name="Zhang J.-S."/>
            <person name="Tsai W.-C."/>
            <person name="Van De Peer Y."/>
            <person name="Liu Z.-J."/>
        </authorList>
    </citation>
    <scope>NUCLEOTIDE SEQUENCE</scope>
    <source>
        <strain evidence="2">CP</strain>
        <tissue evidence="2">Leaves</tissue>
    </source>
</reference>